<dbReference type="EC" id="1.13.11.6" evidence="8"/>
<gene>
    <name evidence="8" type="primary">BNA1</name>
    <name evidence="8" type="ORF">MNAN1_001688</name>
</gene>
<evidence type="ECO:0000256" key="1">
    <source>
        <dbReference type="ARBA" id="ARBA00001954"/>
    </source>
</evidence>
<dbReference type="AlphaFoldDB" id="A0AAF0ELS4"/>
<dbReference type="InterPro" id="IPR011051">
    <property type="entry name" value="RmlC_Cupin_sf"/>
</dbReference>
<accession>A0AAF0ELS4</accession>
<name>A0AAF0ELS4_9BASI</name>
<comment type="cofactor">
    <cofactor evidence="1">
        <name>Fe(2+)</name>
        <dbReference type="ChEBI" id="CHEBI:29033"/>
    </cofactor>
</comment>
<protein>
    <submittedName>
        <fullName evidence="8">3-hydroxyanthranilate 3,4-dioxygenase</fullName>
        <ecNumber evidence="8">1.13.11.6</ecNumber>
    </submittedName>
</protein>
<evidence type="ECO:0000256" key="3">
    <source>
        <dbReference type="ARBA" id="ARBA00022642"/>
    </source>
</evidence>
<keyword evidence="9" id="KW-1185">Reference proteome</keyword>
<dbReference type="PANTHER" id="PTHR15497">
    <property type="entry name" value="3-HYDROXYANTHRANILATE 3,4-DIOXYGENASE"/>
    <property type="match status" value="1"/>
</dbReference>
<dbReference type="Gene3D" id="2.60.120.10">
    <property type="entry name" value="Jelly Rolls"/>
    <property type="match status" value="1"/>
</dbReference>
<dbReference type="InterPro" id="IPR014710">
    <property type="entry name" value="RmlC-like_jellyroll"/>
</dbReference>
<dbReference type="GO" id="GO:0005737">
    <property type="term" value="C:cytoplasm"/>
    <property type="evidence" value="ECO:0007669"/>
    <property type="project" value="TreeGrafter"/>
</dbReference>
<keyword evidence="7" id="KW-0408">Iron</keyword>
<dbReference type="GO" id="GO:0000334">
    <property type="term" value="F:3-hydroxyanthranilate 3,4-dioxygenase activity"/>
    <property type="evidence" value="ECO:0007669"/>
    <property type="project" value="UniProtKB-EC"/>
</dbReference>
<comment type="function">
    <text evidence="2">Catalyzes the oxidative ring opening of 3-hydroxyanthranilate to 2-amino-3-carboxymuconate semialdehyde, which spontaneously cyclizes to quinolinate.</text>
</comment>
<evidence type="ECO:0000256" key="7">
    <source>
        <dbReference type="ARBA" id="ARBA00023004"/>
    </source>
</evidence>
<reference evidence="8" key="1">
    <citation type="submission" date="2023-03" db="EMBL/GenBank/DDBJ databases">
        <title>Mating type loci evolution in Malassezia.</title>
        <authorList>
            <person name="Coelho M.A."/>
        </authorList>
    </citation>
    <scope>NUCLEOTIDE SEQUENCE</scope>
    <source>
        <strain evidence="8">CBS 9557</strain>
    </source>
</reference>
<dbReference type="Proteomes" id="UP001213623">
    <property type="component" value="Chromosome 3"/>
</dbReference>
<sequence>MIAPPFNFRKWIDDNKDLLKPPVGNKRLFNTDGYFIMVPTEELFYQVKGSVFLRVIDEGKFHCIEVKEGEFFMLPRTTHTTLTFSSG</sequence>
<evidence type="ECO:0000256" key="5">
    <source>
        <dbReference type="ARBA" id="ARBA00022964"/>
    </source>
</evidence>
<dbReference type="GO" id="GO:0005506">
    <property type="term" value="F:iron ion binding"/>
    <property type="evidence" value="ECO:0007669"/>
    <property type="project" value="InterPro"/>
</dbReference>
<evidence type="ECO:0000313" key="8">
    <source>
        <dbReference type="EMBL" id="WFD26703.1"/>
    </source>
</evidence>
<keyword evidence="5" id="KW-0223">Dioxygenase</keyword>
<organism evidence="8 9">
    <name type="scientific">Malassezia nana</name>
    <dbReference type="NCBI Taxonomy" id="180528"/>
    <lineage>
        <taxon>Eukaryota</taxon>
        <taxon>Fungi</taxon>
        <taxon>Dikarya</taxon>
        <taxon>Basidiomycota</taxon>
        <taxon>Ustilaginomycotina</taxon>
        <taxon>Malasseziomycetes</taxon>
        <taxon>Malasseziales</taxon>
        <taxon>Malasseziaceae</taxon>
        <taxon>Malassezia</taxon>
    </lineage>
</organism>
<evidence type="ECO:0000313" key="9">
    <source>
        <dbReference type="Proteomes" id="UP001213623"/>
    </source>
</evidence>
<evidence type="ECO:0000256" key="6">
    <source>
        <dbReference type="ARBA" id="ARBA00023002"/>
    </source>
</evidence>
<keyword evidence="6 8" id="KW-0560">Oxidoreductase</keyword>
<dbReference type="Pfam" id="PF06052">
    <property type="entry name" value="3-HAO"/>
    <property type="match status" value="1"/>
</dbReference>
<dbReference type="InterPro" id="IPR010329">
    <property type="entry name" value="3hydroanth_dOase"/>
</dbReference>
<evidence type="ECO:0000256" key="4">
    <source>
        <dbReference type="ARBA" id="ARBA00022723"/>
    </source>
</evidence>
<evidence type="ECO:0000256" key="2">
    <source>
        <dbReference type="ARBA" id="ARBA00002752"/>
    </source>
</evidence>
<keyword evidence="3" id="KW-0662">Pyridine nucleotide biosynthesis</keyword>
<dbReference type="GO" id="GO:0046874">
    <property type="term" value="P:quinolinate metabolic process"/>
    <property type="evidence" value="ECO:0007669"/>
    <property type="project" value="TreeGrafter"/>
</dbReference>
<dbReference type="PANTHER" id="PTHR15497:SF1">
    <property type="entry name" value="3-HYDROXYANTHRANILATE 3,4-DIOXYGENASE"/>
    <property type="match status" value="1"/>
</dbReference>
<dbReference type="SUPFAM" id="SSF51182">
    <property type="entry name" value="RmlC-like cupins"/>
    <property type="match status" value="1"/>
</dbReference>
<proteinExistence type="predicted"/>
<dbReference type="EMBL" id="CP119894">
    <property type="protein sequence ID" value="WFD26703.1"/>
    <property type="molecule type" value="Genomic_DNA"/>
</dbReference>
<dbReference type="GO" id="GO:0034354">
    <property type="term" value="P:'de novo' NAD+ biosynthetic process from L-tryptophan"/>
    <property type="evidence" value="ECO:0007669"/>
    <property type="project" value="TreeGrafter"/>
</dbReference>
<keyword evidence="4" id="KW-0479">Metal-binding</keyword>